<dbReference type="SUPFAM" id="SSF53448">
    <property type="entry name" value="Nucleotide-diphospho-sugar transferases"/>
    <property type="match status" value="1"/>
</dbReference>
<dbReference type="InterPro" id="IPR050194">
    <property type="entry name" value="Glycosyltransferase_grp1"/>
</dbReference>
<reference evidence="3 4" key="1">
    <citation type="submission" date="2017-09" db="EMBL/GenBank/DDBJ databases">
        <title>Bloom of a denitrifying methanotroph, Candidatus Methylomirabilis limnetica, in a deep stratified lake.</title>
        <authorList>
            <person name="Graf J.S."/>
            <person name="Marchant H.K."/>
            <person name="Tienken D."/>
            <person name="Hach P.F."/>
            <person name="Brand A."/>
            <person name="Schubert C.J."/>
            <person name="Kuypers M.M."/>
            <person name="Milucka J."/>
        </authorList>
    </citation>
    <scope>NUCLEOTIDE SEQUENCE [LARGE SCALE GENOMIC DNA]</scope>
    <source>
        <strain evidence="3 4">Zug</strain>
    </source>
</reference>
<evidence type="ECO:0000259" key="1">
    <source>
        <dbReference type="Pfam" id="PF00535"/>
    </source>
</evidence>
<dbReference type="EMBL" id="NVQC01000022">
    <property type="protein sequence ID" value="PTL35852.1"/>
    <property type="molecule type" value="Genomic_DNA"/>
</dbReference>
<reference evidence="4" key="2">
    <citation type="journal article" date="2018" name="Environ. Microbiol.">
        <title>Bloom of a denitrifying methanotroph, 'Candidatus Methylomirabilis limnetica', in a deep stratified lake.</title>
        <authorList>
            <person name="Graf J.S."/>
            <person name="Mayr M.J."/>
            <person name="Marchant H.K."/>
            <person name="Tienken D."/>
            <person name="Hach P.F."/>
            <person name="Brand A."/>
            <person name="Schubert C.J."/>
            <person name="Kuypers M.M."/>
            <person name="Milucka J."/>
        </authorList>
    </citation>
    <scope>NUCLEOTIDE SEQUENCE [LARGE SCALE GENOMIC DNA]</scope>
    <source>
        <strain evidence="4">Zug</strain>
    </source>
</reference>
<evidence type="ECO:0000259" key="2">
    <source>
        <dbReference type="Pfam" id="PF13439"/>
    </source>
</evidence>
<feature type="domain" description="Glycosyltransferase subfamily 4-like N-terminal" evidence="2">
    <location>
        <begin position="965"/>
        <end position="1064"/>
    </location>
</feature>
<dbReference type="PANTHER" id="PTHR45947:SF13">
    <property type="entry name" value="TRANSFERASE"/>
    <property type="match status" value="1"/>
</dbReference>
<evidence type="ECO:0000313" key="4">
    <source>
        <dbReference type="Proteomes" id="UP000241436"/>
    </source>
</evidence>
<dbReference type="InterPro" id="IPR028098">
    <property type="entry name" value="Glyco_trans_4-like_N"/>
</dbReference>
<dbReference type="CDD" id="cd00761">
    <property type="entry name" value="Glyco_tranf_GTA_type"/>
    <property type="match status" value="1"/>
</dbReference>
<accession>A0A2T4TXK8</accession>
<dbReference type="InterPro" id="IPR001173">
    <property type="entry name" value="Glyco_trans_2-like"/>
</dbReference>
<dbReference type="Pfam" id="PF13439">
    <property type="entry name" value="Glyco_transf_4"/>
    <property type="match status" value="2"/>
</dbReference>
<dbReference type="OrthoDB" id="9785185at2"/>
<evidence type="ECO:0000313" key="3">
    <source>
        <dbReference type="EMBL" id="PTL35852.1"/>
    </source>
</evidence>
<dbReference type="Gene3D" id="3.90.550.10">
    <property type="entry name" value="Spore Coat Polysaccharide Biosynthesis Protein SpsA, Chain A"/>
    <property type="match status" value="1"/>
</dbReference>
<keyword evidence="4" id="KW-1185">Reference proteome</keyword>
<protein>
    <recommendedName>
        <fullName evidence="5">Glycosyltransferase</fullName>
    </recommendedName>
</protein>
<dbReference type="InterPro" id="IPR029044">
    <property type="entry name" value="Nucleotide-diphossugar_trans"/>
</dbReference>
<name>A0A2T4TXK8_9BACT</name>
<dbReference type="GO" id="GO:0016757">
    <property type="term" value="F:glycosyltransferase activity"/>
    <property type="evidence" value="ECO:0007669"/>
    <property type="project" value="TreeGrafter"/>
</dbReference>
<evidence type="ECO:0008006" key="5">
    <source>
        <dbReference type="Google" id="ProtNLM"/>
    </source>
</evidence>
<dbReference type="CDD" id="cd03801">
    <property type="entry name" value="GT4_PimA-like"/>
    <property type="match status" value="1"/>
</dbReference>
<dbReference type="Gene3D" id="3.40.50.2000">
    <property type="entry name" value="Glycogen Phosphorylase B"/>
    <property type="match status" value="4"/>
</dbReference>
<dbReference type="PANTHER" id="PTHR45947">
    <property type="entry name" value="SULFOQUINOVOSYL TRANSFERASE SQD2"/>
    <property type="match status" value="1"/>
</dbReference>
<dbReference type="RefSeq" id="WP_107562726.1">
    <property type="nucleotide sequence ID" value="NZ_NVQC01000022.1"/>
</dbReference>
<feature type="domain" description="Glycosyltransferase 2-like" evidence="1">
    <location>
        <begin position="656"/>
        <end position="775"/>
    </location>
</feature>
<dbReference type="Proteomes" id="UP000241436">
    <property type="component" value="Unassembled WGS sequence"/>
</dbReference>
<proteinExistence type="predicted"/>
<comment type="caution">
    <text evidence="3">The sequence shown here is derived from an EMBL/GenBank/DDBJ whole genome shotgun (WGS) entry which is preliminary data.</text>
</comment>
<sequence length="1323" mass="149003">MRILQIVHGFPPESIAGTERYCEAVCAQLRSRGHTVAVFAGTGQSTAKATTVTTEQDGLDVTRYYRAEGRDYGWMDGYDPEVEQALRSALASCRPDIVHVHHWHQLTNNLVAICADLSIPVVVTLHDVWTSCPRIHRIHREGSFCKEPLLTAPCLHCVERTQWQTDLEVAAALTLRQQMIGEELALASALIVPSEAHRSLLLKLLELPENRLTVLPHGSLQTLMAQERRTGLSAFPNRPLQIGHWGYFLYHKGTHLLLEALHRLDDPSAVQVHLIGTALEQAYGERLRDLARGLSVQFHGAYQSADLQAFDLDLAVFPSITSESYSFTIDEALQLGLPTLVSDRGALSERIGKAGLTFRAGDAENLAQRLQEILDKPELLDMMRRNIRPDTLYSMEAHVATLEKIYEDATHTHKPKRESATPYLKLIAHAQQQAREREKTLVLPQSPLAQAEQQESRAVSAETAAALAQEREAKVQARLLVQHRQIQELEQAIGALMADRDGQITDLTQAVADRDGQITDLTQAVADRDGQITDLTQAVADRDGQILFLKQELAQVYGSRSWTFTRPLRAFRYYWNLAARKVVGAVAFLSRVLQRREQPLFKVENEIVEVFAEAESSSSLKYPETTSTRGRSCFPDNFNPSERFENSHASFRPKVTVIVPNYNHAGFLKQRLESIYNQTYRNFDVILLDDSSSDWSREILRDYAITYGDNTTLCFNDKNSGRVFDQWEKGFEMADGDLVWIAESDDFCETTFLEKLVPLFADETVQLAYARSVFVDGYGNATAFTFHNYVCDVDKDKWQSDYIVTSHSEVATALGLKNTIPNVSSAVFRRPVSCALLDDENWRNLKICGDWIFYLHIIRGGKIAFTNSTVNYYRFHNANSSAGTYRNETYYKEHEAVARTIVELYNVSNDVIRRHHAFVERFWQDTFSRPGQPLPIELYDKERVLACKSARRPNILMACYSFSTGGGEIVPIRLANGLKKRGYAVTFFNYNRESLNLKIRQLLYSDIPVFECNSRIGSIDQLIRAFGIELIHSHHASAEHFFATNIVHMKYRTGHIATMHGMYEILSDSEIEHTLGAIVNSVDLWCYIADKNLTVFKKKGYYRPERFVKIGNGLEPTAIRVIDRSTLGISSDAFVLCLASRAISEKGWYEAIKIVCAARELSGKAIHLLLLGDGPVASALRSEGVPDFVHLLGFADNPVDYFAMSDLGFLPSQFRGECVPLSIIECLCAGKPVVASDIGEIRAMLTTRNGVAGALITLQDWKVPISESASIIADFASDHLRYQYARSAVKEAAERFRMDSVLSDHENAYRLVMNHIEREAVFE</sequence>
<organism evidence="3 4">
    <name type="scientific">Candidatus Methylomirabilis limnetica</name>
    <dbReference type="NCBI Taxonomy" id="2033718"/>
    <lineage>
        <taxon>Bacteria</taxon>
        <taxon>Candidatus Methylomirabilota</taxon>
        <taxon>Candidatus Methylomirabilia</taxon>
        <taxon>Candidatus Methylomirabilales</taxon>
        <taxon>Candidatus Methylomirabilaceae</taxon>
        <taxon>Candidatus Methylomirabilis</taxon>
    </lineage>
</organism>
<gene>
    <name evidence="3" type="ORF">CLG94_08865</name>
</gene>
<dbReference type="Gene3D" id="1.20.5.340">
    <property type="match status" value="1"/>
</dbReference>
<dbReference type="Pfam" id="PF00535">
    <property type="entry name" value="Glycos_transf_2"/>
    <property type="match status" value="1"/>
</dbReference>
<feature type="domain" description="Glycosyltransferase subfamily 4-like N-terminal" evidence="2">
    <location>
        <begin position="17"/>
        <end position="218"/>
    </location>
</feature>
<dbReference type="SUPFAM" id="SSF53756">
    <property type="entry name" value="UDP-Glycosyltransferase/glycogen phosphorylase"/>
    <property type="match status" value="2"/>
</dbReference>
<dbReference type="Pfam" id="PF13692">
    <property type="entry name" value="Glyco_trans_1_4"/>
    <property type="match status" value="2"/>
</dbReference>